<proteinExistence type="predicted"/>
<comment type="caution">
    <text evidence="1">The sequence shown here is derived from an EMBL/GenBank/DDBJ whole genome shotgun (WGS) entry which is preliminary data.</text>
</comment>
<organism evidence="1 2">
    <name type="scientific">Belnapia arida</name>
    <dbReference type="NCBI Taxonomy" id="2804533"/>
    <lineage>
        <taxon>Bacteria</taxon>
        <taxon>Pseudomonadati</taxon>
        <taxon>Pseudomonadota</taxon>
        <taxon>Alphaproteobacteria</taxon>
        <taxon>Acetobacterales</taxon>
        <taxon>Roseomonadaceae</taxon>
        <taxon>Belnapia</taxon>
    </lineage>
</organism>
<sequence>MHAERHKRFHGYVKVEVQGRAPRRWGWTIHRSDSETLVLRATTGFAHAEDAWKAGQAALRTLEAGESATSIAA</sequence>
<dbReference type="RefSeq" id="WP_202832323.1">
    <property type="nucleotide sequence ID" value="NZ_JAETWB010000005.1"/>
</dbReference>
<dbReference type="Proteomes" id="UP000660885">
    <property type="component" value="Unassembled WGS sequence"/>
</dbReference>
<evidence type="ECO:0000313" key="1">
    <source>
        <dbReference type="EMBL" id="MBL6079061.1"/>
    </source>
</evidence>
<protein>
    <recommendedName>
        <fullName evidence="3">DUF1508 domain-containing protein</fullName>
    </recommendedName>
</protein>
<keyword evidence="2" id="KW-1185">Reference proteome</keyword>
<evidence type="ECO:0000313" key="2">
    <source>
        <dbReference type="Proteomes" id="UP000660885"/>
    </source>
</evidence>
<reference evidence="1 2" key="1">
    <citation type="submission" date="2021-01" db="EMBL/GenBank/DDBJ databases">
        <title>Belnapia mucosa sp. nov. and Belnapia arida sp. nov., isolated from the Tabernas Desert (Almeria, Spain).</title>
        <authorList>
            <person name="Molina-Menor E."/>
            <person name="Vidal-Verdu A."/>
            <person name="Calonge A."/>
            <person name="Satari L."/>
            <person name="Pereto J."/>
            <person name="Porcar M."/>
        </authorList>
    </citation>
    <scope>NUCLEOTIDE SEQUENCE [LARGE SCALE GENOMIC DNA]</scope>
    <source>
        <strain evidence="1 2">T18</strain>
    </source>
</reference>
<name>A0ABS1U6V6_9PROT</name>
<dbReference type="EMBL" id="JAETWB010000005">
    <property type="protein sequence ID" value="MBL6079061.1"/>
    <property type="molecule type" value="Genomic_DNA"/>
</dbReference>
<gene>
    <name evidence="1" type="ORF">JMJ56_13670</name>
</gene>
<evidence type="ECO:0008006" key="3">
    <source>
        <dbReference type="Google" id="ProtNLM"/>
    </source>
</evidence>
<accession>A0ABS1U6V6</accession>